<dbReference type="PANTHER" id="PTHR23416:SF23">
    <property type="entry name" value="ACETYLTRANSFERASE C18B11.09C-RELATED"/>
    <property type="match status" value="1"/>
</dbReference>
<evidence type="ECO:0000256" key="1">
    <source>
        <dbReference type="ARBA" id="ARBA00007274"/>
    </source>
</evidence>
<dbReference type="Pfam" id="PF00132">
    <property type="entry name" value="Hexapep"/>
    <property type="match status" value="1"/>
</dbReference>
<dbReference type="AlphaFoldDB" id="A0A3A6U2G3"/>
<evidence type="ECO:0000313" key="4">
    <source>
        <dbReference type="Proteomes" id="UP000273022"/>
    </source>
</evidence>
<keyword evidence="4" id="KW-1185">Reference proteome</keyword>
<reference evidence="3 4" key="1">
    <citation type="submission" date="2018-09" db="EMBL/GenBank/DDBJ databases">
        <title>Phylogeny of the Shewanellaceae, and recommendation for two new genera, Pseudoshewanella and Parashewanella.</title>
        <authorList>
            <person name="Wang G."/>
        </authorList>
    </citation>
    <scope>NUCLEOTIDE SEQUENCE [LARGE SCALE GENOMIC DNA]</scope>
    <source>
        <strain evidence="3 4">KCTC 22492</strain>
    </source>
</reference>
<dbReference type="CDD" id="cd04647">
    <property type="entry name" value="LbH_MAT_like"/>
    <property type="match status" value="1"/>
</dbReference>
<dbReference type="InterPro" id="IPR051159">
    <property type="entry name" value="Hexapeptide_acetyltransf"/>
</dbReference>
<dbReference type="Proteomes" id="UP000273022">
    <property type="component" value="Unassembled WGS sequence"/>
</dbReference>
<comment type="caution">
    <text evidence="3">The sequence shown here is derived from an EMBL/GenBank/DDBJ whole genome shotgun (WGS) entry which is preliminary data.</text>
</comment>
<keyword evidence="2 3" id="KW-0808">Transferase</keyword>
<dbReference type="InterPro" id="IPR001451">
    <property type="entry name" value="Hexapep"/>
</dbReference>
<dbReference type="EMBL" id="QYYH01000028">
    <property type="protein sequence ID" value="RJY18232.1"/>
    <property type="molecule type" value="Genomic_DNA"/>
</dbReference>
<dbReference type="OrthoDB" id="9815592at2"/>
<dbReference type="InterPro" id="IPR011004">
    <property type="entry name" value="Trimer_LpxA-like_sf"/>
</dbReference>
<gene>
    <name evidence="3" type="ORF">D5R81_06195</name>
</gene>
<dbReference type="RefSeq" id="WP_121852786.1">
    <property type="nucleotide sequence ID" value="NZ_CP037952.1"/>
</dbReference>
<evidence type="ECO:0000313" key="3">
    <source>
        <dbReference type="EMBL" id="RJY18232.1"/>
    </source>
</evidence>
<proteinExistence type="inferred from homology"/>
<organism evidence="3 4">
    <name type="scientific">Parashewanella spongiae</name>
    <dbReference type="NCBI Taxonomy" id="342950"/>
    <lineage>
        <taxon>Bacteria</taxon>
        <taxon>Pseudomonadati</taxon>
        <taxon>Pseudomonadota</taxon>
        <taxon>Gammaproteobacteria</taxon>
        <taxon>Alteromonadales</taxon>
        <taxon>Shewanellaceae</taxon>
        <taxon>Parashewanella</taxon>
    </lineage>
</organism>
<dbReference type="PANTHER" id="PTHR23416">
    <property type="entry name" value="SIALIC ACID SYNTHASE-RELATED"/>
    <property type="match status" value="1"/>
</dbReference>
<keyword evidence="3" id="KW-0012">Acyltransferase</keyword>
<dbReference type="GO" id="GO:0008374">
    <property type="term" value="F:O-acyltransferase activity"/>
    <property type="evidence" value="ECO:0007669"/>
    <property type="project" value="TreeGrafter"/>
</dbReference>
<accession>A0A3A6U2G3</accession>
<protein>
    <submittedName>
        <fullName evidence="3">Acyltransferase</fullName>
    </submittedName>
</protein>
<comment type="similarity">
    <text evidence="1">Belongs to the transferase hexapeptide repeat family.</text>
</comment>
<dbReference type="Gene3D" id="2.160.10.10">
    <property type="entry name" value="Hexapeptide repeat proteins"/>
    <property type="match status" value="1"/>
</dbReference>
<evidence type="ECO:0000256" key="2">
    <source>
        <dbReference type="ARBA" id="ARBA00022679"/>
    </source>
</evidence>
<dbReference type="SUPFAM" id="SSF51161">
    <property type="entry name" value="Trimeric LpxA-like enzymes"/>
    <property type="match status" value="1"/>
</dbReference>
<sequence length="172" mass="19216">MRFVHLIKRIFLKLNENKIEKYKNLRIGQFCQYSLDNLDGIAPQLITIGDHCVIAPKAVILTHDACLVPTTGKYVFKEVIIGNKVFIGYGAVIMPGVIIGDNCVIGSNSVVTKNVPSDSVYAGVPAKFICKVKELENKKNSDLTEAIFDWKKEITTKEILLQQNKLGLHNEK</sequence>
<name>A0A3A6U2G3_9GAMM</name>